<dbReference type="InterPro" id="IPR029058">
    <property type="entry name" value="AB_hydrolase_fold"/>
</dbReference>
<evidence type="ECO:0000259" key="1">
    <source>
        <dbReference type="Pfam" id="PF00326"/>
    </source>
</evidence>
<keyword evidence="3" id="KW-1185">Reference proteome</keyword>
<gene>
    <name evidence="2" type="ORF">FFLO_00387</name>
</gene>
<evidence type="ECO:0000313" key="3">
    <source>
        <dbReference type="Proteomes" id="UP000812966"/>
    </source>
</evidence>
<dbReference type="PANTHER" id="PTHR43056">
    <property type="entry name" value="PEPTIDASE S9 PROLYL OLIGOPEPTIDASE"/>
    <property type="match status" value="1"/>
</dbReference>
<comment type="caution">
    <text evidence="2">The sequence shown here is derived from an EMBL/GenBank/DDBJ whole genome shotgun (WGS) entry which is preliminary data.</text>
</comment>
<dbReference type="SUPFAM" id="SSF53474">
    <property type="entry name" value="alpha/beta-Hydrolases"/>
    <property type="match status" value="1"/>
</dbReference>
<feature type="domain" description="Peptidase S9 prolyl oligopeptidase catalytic" evidence="1">
    <location>
        <begin position="466"/>
        <end position="669"/>
    </location>
</feature>
<proteinExistence type="predicted"/>
<sequence length="673" mass="74147">MVETRPYGTWDSPLQVDEIYKASSTLAELYVDDTTQEIYHVESRASEGGRSVLCKSLSPSKDLIGPSSNARTRVHEYGGSAATLRHGWAYYSDFVDGRVFRVKVGEDVESVKAVTPESSVYRYADFAVHPQNPNLVLAIREDHTIDKPSKVVNTLVVINAANEEVTVVVEGNDFYASPRWNHDGTKAAWIEWSHPDMPWEGATLYYASFKLENEPKLTRSVEVAGKHNTVSVTQPLWGLGESKDKLFFASDETGYQNIWVVDTAQEGAEARLAMKQLDKDFTTPMWSLGTCDYALLDGKTGLVAPLNDRPTLSHFDLRSGKIVPIAGGEVYGKIDQLKRLSDTQAVFIGSKSDAPATLVIVTLGSSAGQADFSEVQTTKPEHLKKPVDPAYASRPETYTLRVPWNENAKRPEGMSEDTKEVDLHVILFPPTNPKFKAPEGTRPPCLVGVHGGPTSQAFPVHNTFYQYFTSRGFAVLDVNYGGSSGYGRQYMQRLSSNWGIVDVHDTVHAVSKLAEMGKIDGEKVGIRGGSAGGFTTLACLTDSRVFSIGISLYGVSDIKLLVADTHKKQSQYMFKLVGGTPEQVPQVYHDRSPLYKAANIRAATLILQGNDDKIVPPSQAHEIIKRIEEGGHGQVESVFYDGEGHGFRKLENLKDSLIRTEAFLKKTFGLSEE</sequence>
<dbReference type="Gene3D" id="3.40.50.1820">
    <property type="entry name" value="alpha/beta hydrolase"/>
    <property type="match status" value="1"/>
</dbReference>
<dbReference type="GO" id="GO:0008236">
    <property type="term" value="F:serine-type peptidase activity"/>
    <property type="evidence" value="ECO:0007669"/>
    <property type="project" value="InterPro"/>
</dbReference>
<dbReference type="InterPro" id="IPR011042">
    <property type="entry name" value="6-blade_b-propeller_TolB-like"/>
</dbReference>
<accession>A0A8K0JWG4</accession>
<dbReference type="Gene3D" id="2.120.10.30">
    <property type="entry name" value="TolB, C-terminal domain"/>
    <property type="match status" value="1"/>
</dbReference>
<reference evidence="2" key="1">
    <citation type="submission" date="2020-04" db="EMBL/GenBank/DDBJ databases">
        <title>Analysis of mating type loci in Filobasidium floriforme.</title>
        <authorList>
            <person name="Nowrousian M."/>
        </authorList>
    </citation>
    <scope>NUCLEOTIDE SEQUENCE</scope>
    <source>
        <strain evidence="2">CBS 6242</strain>
    </source>
</reference>
<dbReference type="InterPro" id="IPR050585">
    <property type="entry name" value="Xaa-Pro_dipeptidyl-ppase/CocE"/>
</dbReference>
<evidence type="ECO:0000313" key="2">
    <source>
        <dbReference type="EMBL" id="KAG7575397.1"/>
    </source>
</evidence>
<organism evidence="2 3">
    <name type="scientific">Filobasidium floriforme</name>
    <dbReference type="NCBI Taxonomy" id="5210"/>
    <lineage>
        <taxon>Eukaryota</taxon>
        <taxon>Fungi</taxon>
        <taxon>Dikarya</taxon>
        <taxon>Basidiomycota</taxon>
        <taxon>Agaricomycotina</taxon>
        <taxon>Tremellomycetes</taxon>
        <taxon>Filobasidiales</taxon>
        <taxon>Filobasidiaceae</taxon>
        <taxon>Filobasidium</taxon>
    </lineage>
</organism>
<protein>
    <recommendedName>
        <fullName evidence="1">Peptidase S9 prolyl oligopeptidase catalytic domain-containing protein</fullName>
    </recommendedName>
</protein>
<name>A0A8K0JWG4_9TREE</name>
<dbReference type="GO" id="GO:0006508">
    <property type="term" value="P:proteolysis"/>
    <property type="evidence" value="ECO:0007669"/>
    <property type="project" value="InterPro"/>
</dbReference>
<dbReference type="PANTHER" id="PTHR43056:SF5">
    <property type="entry name" value="PEPTIDASE S9 PROLYL OLIGOPEPTIDASE CATALYTIC DOMAIN-CONTAINING PROTEIN"/>
    <property type="match status" value="1"/>
</dbReference>
<dbReference type="InterPro" id="IPR001375">
    <property type="entry name" value="Peptidase_S9_cat"/>
</dbReference>
<dbReference type="Pfam" id="PF00326">
    <property type="entry name" value="Peptidase_S9"/>
    <property type="match status" value="1"/>
</dbReference>
<dbReference type="Proteomes" id="UP000812966">
    <property type="component" value="Unassembled WGS sequence"/>
</dbReference>
<dbReference type="EMBL" id="JABELV010000004">
    <property type="protein sequence ID" value="KAG7575397.1"/>
    <property type="molecule type" value="Genomic_DNA"/>
</dbReference>
<dbReference type="SUPFAM" id="SSF69322">
    <property type="entry name" value="Tricorn protease domain 2"/>
    <property type="match status" value="1"/>
</dbReference>
<dbReference type="AlphaFoldDB" id="A0A8K0JWG4"/>